<sequence length="152" mass="16654">MLNRRTFLLTAAASPAVVALASPALAKTPEVFATDGVAINGYDPVAYFKEETHVRGSETFKTMWKGAEWRFANAENLADFNANPEAYAPQYGGYCAYAVASGYTAKTDPDAWTVHDGKLYLNFNKSVRRRWLKDVPGNIAKGDANWPSVLNA</sequence>
<evidence type="ECO:0000313" key="2">
    <source>
        <dbReference type="EMBL" id="CUK26501.1"/>
    </source>
</evidence>
<accession>A0A0P1ISM6</accession>
<dbReference type="EMBL" id="CYUE01000020">
    <property type="protein sequence ID" value="CUK26501.1"/>
    <property type="molecule type" value="Genomic_DNA"/>
</dbReference>
<keyword evidence="1" id="KW-0732">Signal</keyword>
<reference evidence="3" key="1">
    <citation type="submission" date="2015-09" db="EMBL/GenBank/DDBJ databases">
        <authorList>
            <person name="Rodrigo-Torres Lidia"/>
            <person name="Arahal R.David."/>
        </authorList>
    </citation>
    <scope>NUCLEOTIDE SEQUENCE [LARGE SCALE GENOMIC DNA]</scope>
    <source>
        <strain evidence="3">CECT 5114</strain>
    </source>
</reference>
<dbReference type="OrthoDB" id="344729at2"/>
<evidence type="ECO:0000313" key="3">
    <source>
        <dbReference type="Proteomes" id="UP000051184"/>
    </source>
</evidence>
<proteinExistence type="predicted"/>
<dbReference type="InterPro" id="IPR006311">
    <property type="entry name" value="TAT_signal"/>
</dbReference>
<dbReference type="PROSITE" id="PS51318">
    <property type="entry name" value="TAT"/>
    <property type="match status" value="1"/>
</dbReference>
<evidence type="ECO:0008006" key="4">
    <source>
        <dbReference type="Google" id="ProtNLM"/>
    </source>
</evidence>
<keyword evidence="3" id="KW-1185">Reference proteome</keyword>
<dbReference type="NCBIfam" id="NF041384">
    <property type="entry name" value="YHS_seleno_dom"/>
    <property type="match status" value="1"/>
</dbReference>
<dbReference type="STRING" id="1715691.TA5113_01140"/>
<feature type="chain" id="PRO_5006065569" description="YHS domain protein" evidence="1">
    <location>
        <begin position="27"/>
        <end position="152"/>
    </location>
</feature>
<feature type="signal peptide" evidence="1">
    <location>
        <begin position="1"/>
        <end position="26"/>
    </location>
</feature>
<name>A0A0P1ISM6_9RHOB</name>
<dbReference type="AlphaFoldDB" id="A0A0P1ISM6"/>
<dbReference type="Proteomes" id="UP000051184">
    <property type="component" value="Unassembled WGS sequence"/>
</dbReference>
<organism evidence="2 3">
    <name type="scientific">Cognatishimia activa</name>
    <dbReference type="NCBI Taxonomy" id="1715691"/>
    <lineage>
        <taxon>Bacteria</taxon>
        <taxon>Pseudomonadati</taxon>
        <taxon>Pseudomonadota</taxon>
        <taxon>Alphaproteobacteria</taxon>
        <taxon>Rhodobacterales</taxon>
        <taxon>Paracoccaceae</taxon>
        <taxon>Cognatishimia</taxon>
    </lineage>
</organism>
<evidence type="ECO:0000256" key="1">
    <source>
        <dbReference type="SAM" id="SignalP"/>
    </source>
</evidence>
<protein>
    <recommendedName>
        <fullName evidence="4">YHS domain protein</fullName>
    </recommendedName>
</protein>
<gene>
    <name evidence="2" type="ORF">TA5114_02313</name>
</gene>